<reference evidence="1" key="2">
    <citation type="submission" date="2023-06" db="EMBL/GenBank/DDBJ databases">
        <authorList>
            <consortium name="Lawrence Berkeley National Laboratory"/>
            <person name="Haridas S."/>
            <person name="Hensen N."/>
            <person name="Bonometti L."/>
            <person name="Westerberg I."/>
            <person name="Brannstrom I.O."/>
            <person name="Guillou S."/>
            <person name="Cros-Aarteil S."/>
            <person name="Calhoun S."/>
            <person name="Kuo A."/>
            <person name="Mondo S."/>
            <person name="Pangilinan J."/>
            <person name="Riley R."/>
            <person name="Labutti K."/>
            <person name="Andreopoulos B."/>
            <person name="Lipzen A."/>
            <person name="Chen C."/>
            <person name="Yanf M."/>
            <person name="Daum C."/>
            <person name="Ng V."/>
            <person name="Clum A."/>
            <person name="Steindorff A."/>
            <person name="Ohm R."/>
            <person name="Martin F."/>
            <person name="Silar P."/>
            <person name="Natvig D."/>
            <person name="Lalanne C."/>
            <person name="Gautier V."/>
            <person name="Ament-Velasquez S.L."/>
            <person name="Kruys A."/>
            <person name="Hutchinson M.I."/>
            <person name="Powell A.J."/>
            <person name="Barry K."/>
            <person name="Miller A.N."/>
            <person name="Grigoriev I.V."/>
            <person name="Debuchy R."/>
            <person name="Gladieux P."/>
            <person name="Thoren M.H."/>
            <person name="Johannesson H."/>
        </authorList>
    </citation>
    <scope>NUCLEOTIDE SEQUENCE</scope>
    <source>
        <strain evidence="1">CBS 168.71</strain>
    </source>
</reference>
<gene>
    <name evidence="1" type="ORF">B0H64DRAFT_158330</name>
</gene>
<comment type="caution">
    <text evidence="1">The sequence shown here is derived from an EMBL/GenBank/DDBJ whole genome shotgun (WGS) entry which is preliminary data.</text>
</comment>
<reference evidence="1" key="1">
    <citation type="journal article" date="2023" name="Mol. Phylogenet. Evol.">
        <title>Genome-scale phylogeny and comparative genomics of the fungal order Sordariales.</title>
        <authorList>
            <person name="Hensen N."/>
            <person name="Bonometti L."/>
            <person name="Westerberg I."/>
            <person name="Brannstrom I.O."/>
            <person name="Guillou S."/>
            <person name="Cros-Aarteil S."/>
            <person name="Calhoun S."/>
            <person name="Haridas S."/>
            <person name="Kuo A."/>
            <person name="Mondo S."/>
            <person name="Pangilinan J."/>
            <person name="Riley R."/>
            <person name="LaButti K."/>
            <person name="Andreopoulos B."/>
            <person name="Lipzen A."/>
            <person name="Chen C."/>
            <person name="Yan M."/>
            <person name="Daum C."/>
            <person name="Ng V."/>
            <person name="Clum A."/>
            <person name="Steindorff A."/>
            <person name="Ohm R.A."/>
            <person name="Martin F."/>
            <person name="Silar P."/>
            <person name="Natvig D.O."/>
            <person name="Lalanne C."/>
            <person name="Gautier V."/>
            <person name="Ament-Velasquez S.L."/>
            <person name="Kruys A."/>
            <person name="Hutchinson M.I."/>
            <person name="Powell A.J."/>
            <person name="Barry K."/>
            <person name="Miller A.N."/>
            <person name="Grigoriev I.V."/>
            <person name="Debuchy R."/>
            <person name="Gladieux P."/>
            <person name="Hiltunen Thoren M."/>
            <person name="Johannesson H."/>
        </authorList>
    </citation>
    <scope>NUCLEOTIDE SEQUENCE</scope>
    <source>
        <strain evidence="1">CBS 168.71</strain>
    </source>
</reference>
<proteinExistence type="predicted"/>
<keyword evidence="2" id="KW-1185">Reference proteome</keyword>
<accession>A0AAE0HG00</accession>
<sequence length="340" mass="39379">MDSLSRIEGNPAQLTPQELIEILISQRIDRWTTKQKPITDRERAAQIAVMSSDYDSLPREGPGCLMSDHKGGYVYIPYDESREGLPPDLEDRINKLDHWFKDPANIPTLRQMDQILEREVDDKCFWEFLDGGSASRIDFHGKIKMLAKSRLSESGFDVSPNNPRHPKFRLAIADITEFGRVKMKLLNLNWHGTESQVVKALETFSNPQFRYEAVLGRLLKDLDTIHHPKDLAQKAQSLAEKFKSEPPITNVPEWKYLLCDEHELSTPLEDGEWKLLKKSPNVIKMMKRESRDASKLVIIIRSSLLEHYNRCRAVFRLQQHQMKHYQEIEPALEKPYFSGG</sequence>
<evidence type="ECO:0000313" key="1">
    <source>
        <dbReference type="EMBL" id="KAK3295897.1"/>
    </source>
</evidence>
<dbReference type="AlphaFoldDB" id="A0AAE0HG00"/>
<dbReference type="EMBL" id="JAUEPN010000004">
    <property type="protein sequence ID" value="KAK3295897.1"/>
    <property type="molecule type" value="Genomic_DNA"/>
</dbReference>
<evidence type="ECO:0000313" key="2">
    <source>
        <dbReference type="Proteomes" id="UP001278766"/>
    </source>
</evidence>
<protein>
    <submittedName>
        <fullName evidence="1">Uncharacterized protein</fullName>
    </submittedName>
</protein>
<dbReference type="RefSeq" id="XP_062659411.1">
    <property type="nucleotide sequence ID" value="XM_062798547.1"/>
</dbReference>
<organism evidence="1 2">
    <name type="scientific">Chaetomium fimeti</name>
    <dbReference type="NCBI Taxonomy" id="1854472"/>
    <lineage>
        <taxon>Eukaryota</taxon>
        <taxon>Fungi</taxon>
        <taxon>Dikarya</taxon>
        <taxon>Ascomycota</taxon>
        <taxon>Pezizomycotina</taxon>
        <taxon>Sordariomycetes</taxon>
        <taxon>Sordariomycetidae</taxon>
        <taxon>Sordariales</taxon>
        <taxon>Chaetomiaceae</taxon>
        <taxon>Chaetomium</taxon>
    </lineage>
</organism>
<name>A0AAE0HG00_9PEZI</name>
<dbReference type="Proteomes" id="UP001278766">
    <property type="component" value="Unassembled WGS sequence"/>
</dbReference>
<dbReference type="GeneID" id="87835495"/>